<reference evidence="2" key="1">
    <citation type="submission" date="2020-07" db="EMBL/GenBank/DDBJ databases">
        <authorList>
            <person name="Ferguson B K."/>
        </authorList>
    </citation>
    <scope>NUCLEOTIDE SEQUENCE</scope>
    <source>
        <strain evidence="2">L06</strain>
    </source>
</reference>
<feature type="compositionally biased region" description="Basic and acidic residues" evidence="1">
    <location>
        <begin position="103"/>
        <end position="114"/>
    </location>
</feature>
<name>A0A6V7JI55_9HYME</name>
<evidence type="ECO:0000313" key="2">
    <source>
        <dbReference type="EMBL" id="CAD1551163.1"/>
    </source>
</evidence>
<gene>
    <name evidence="2" type="ORF">BBRV_LOCUS52032</name>
</gene>
<evidence type="ECO:0000256" key="1">
    <source>
        <dbReference type="SAM" id="MobiDB-lite"/>
    </source>
</evidence>
<proteinExistence type="predicted"/>
<feature type="region of interest" description="Disordered" evidence="1">
    <location>
        <begin position="30"/>
        <end position="135"/>
    </location>
</feature>
<dbReference type="EMBL" id="CADCXW020000016">
    <property type="protein sequence ID" value="CAD1551163.1"/>
    <property type="molecule type" value="Genomic_DNA"/>
</dbReference>
<sequence length="135" mass="15412">MSSCMNNTFGTLERLNEGFTEMAIVPKKAVEQQTMPSLPERASLSSLLQESMFTLSKRNAMPPPQPDVEKIRKSRRRKENSLQDNAQPEVTEMETDLPPLNRANDKDENRKQEEKEEEEEEQEGGKESIATAEED</sequence>
<feature type="compositionally biased region" description="Polar residues" evidence="1">
    <location>
        <begin position="43"/>
        <end position="57"/>
    </location>
</feature>
<protein>
    <submittedName>
        <fullName evidence="2">Uncharacterized protein</fullName>
    </submittedName>
</protein>
<dbReference type="AlphaFoldDB" id="A0A6V7JI55"/>
<accession>A0A6V7JI55</accession>
<organism evidence="2">
    <name type="scientific">Bracon brevicornis</name>
    <dbReference type="NCBI Taxonomy" id="1563983"/>
    <lineage>
        <taxon>Eukaryota</taxon>
        <taxon>Metazoa</taxon>
        <taxon>Ecdysozoa</taxon>
        <taxon>Arthropoda</taxon>
        <taxon>Hexapoda</taxon>
        <taxon>Insecta</taxon>
        <taxon>Pterygota</taxon>
        <taxon>Neoptera</taxon>
        <taxon>Endopterygota</taxon>
        <taxon>Hymenoptera</taxon>
        <taxon>Apocrita</taxon>
        <taxon>Ichneumonoidea</taxon>
        <taxon>Braconidae</taxon>
        <taxon>Braconinae</taxon>
        <taxon>Bracon</taxon>
    </lineage>
</organism>